<accession>C5BVV9</accession>
<protein>
    <submittedName>
        <fullName evidence="6">Transcriptional regulator, TetR family</fullName>
    </submittedName>
</protein>
<reference evidence="6 7" key="1">
    <citation type="journal article" date="2009" name="Stand. Genomic Sci.">
        <title>Complete genome sequence of Beutenbergia cavernae type strain (HKI 0122).</title>
        <authorList>
            <person name="Land M."/>
            <person name="Pukall R."/>
            <person name="Abt B."/>
            <person name="Goker M."/>
            <person name="Rohde M."/>
            <person name="Glavina Del Rio T."/>
            <person name="Tice H."/>
            <person name="Copeland A."/>
            <person name="Cheng J.F."/>
            <person name="Lucas S."/>
            <person name="Chen F."/>
            <person name="Nolan M."/>
            <person name="Bruce D."/>
            <person name="Goodwin L."/>
            <person name="Pitluck S."/>
            <person name="Ivanova N."/>
            <person name="Mavromatis K."/>
            <person name="Ovchinnikova G."/>
            <person name="Pati A."/>
            <person name="Chen A."/>
            <person name="Palaniappan K."/>
            <person name="Hauser L."/>
            <person name="Chang Y.J."/>
            <person name="Jefferies C.C."/>
            <person name="Saunders E."/>
            <person name="Brettin T."/>
            <person name="Detter J.C."/>
            <person name="Han C."/>
            <person name="Chain P."/>
            <person name="Bristow J."/>
            <person name="Eisen J.A."/>
            <person name="Markowitz V."/>
            <person name="Hugenholtz P."/>
            <person name="Kyrpides N.C."/>
            <person name="Klenk H.P."/>
            <person name="Lapidus A."/>
        </authorList>
    </citation>
    <scope>NUCLEOTIDE SEQUENCE [LARGE SCALE GENOMIC DNA]</scope>
    <source>
        <strain evidence="7">ATCC BAA-8 / DSM 12333 / NBRC 16432</strain>
    </source>
</reference>
<keyword evidence="2 4" id="KW-0238">DNA-binding</keyword>
<dbReference type="PANTHER" id="PTHR30055">
    <property type="entry name" value="HTH-TYPE TRANSCRIPTIONAL REGULATOR RUTR"/>
    <property type="match status" value="1"/>
</dbReference>
<name>C5BVV9_BEUC1</name>
<dbReference type="Proteomes" id="UP000007962">
    <property type="component" value="Chromosome"/>
</dbReference>
<dbReference type="GO" id="GO:0003700">
    <property type="term" value="F:DNA-binding transcription factor activity"/>
    <property type="evidence" value="ECO:0007669"/>
    <property type="project" value="TreeGrafter"/>
</dbReference>
<keyword evidence="7" id="KW-1185">Reference proteome</keyword>
<evidence type="ECO:0000313" key="6">
    <source>
        <dbReference type="EMBL" id="ACQ80560.1"/>
    </source>
</evidence>
<dbReference type="OrthoDB" id="3784817at2"/>
<keyword evidence="3" id="KW-0804">Transcription</keyword>
<dbReference type="EMBL" id="CP001618">
    <property type="protein sequence ID" value="ACQ80560.1"/>
    <property type="molecule type" value="Genomic_DNA"/>
</dbReference>
<dbReference type="GO" id="GO:0045892">
    <property type="term" value="P:negative regulation of DNA-templated transcription"/>
    <property type="evidence" value="ECO:0007669"/>
    <property type="project" value="UniProtKB-ARBA"/>
</dbReference>
<dbReference type="PANTHER" id="PTHR30055:SF146">
    <property type="entry name" value="HTH-TYPE TRANSCRIPTIONAL DUAL REGULATOR CECR"/>
    <property type="match status" value="1"/>
</dbReference>
<dbReference type="FunFam" id="1.10.10.60:FF:000141">
    <property type="entry name" value="TetR family transcriptional regulator"/>
    <property type="match status" value="1"/>
</dbReference>
<sequence>MDPRVVRTRFAIVAAGTDLFLERGYVGTSLDEVAARAGVAKRSVYNNYADKEELFRAVVLTATGTTSAFVAEIVSALEEPDDLEEAMRDLARRQLRAATSTRLVRLRRLLIGEVSRFPDLAREYAERVPGRVVAALAAAFEQLTAAGRLRVEDPERAAEHFAFLVLGSSLDRALLGDARELDDAEVAAIADSGVTAFLAAYGTG</sequence>
<dbReference type="Pfam" id="PF14246">
    <property type="entry name" value="TetR_C_7"/>
    <property type="match status" value="1"/>
</dbReference>
<dbReference type="Pfam" id="PF00440">
    <property type="entry name" value="TetR_N"/>
    <property type="match status" value="1"/>
</dbReference>
<dbReference type="STRING" id="471853.Bcav_2309"/>
<keyword evidence="1" id="KW-0805">Transcription regulation</keyword>
<evidence type="ECO:0000256" key="1">
    <source>
        <dbReference type="ARBA" id="ARBA00023015"/>
    </source>
</evidence>
<dbReference type="InterPro" id="IPR050109">
    <property type="entry name" value="HTH-type_TetR-like_transc_reg"/>
</dbReference>
<organism evidence="6 7">
    <name type="scientific">Beutenbergia cavernae (strain ATCC BAA-8 / DSM 12333 / CCUG 43141 / JCM 11478 / NBRC 16432 / NCIMB 13614 / HKI 0122)</name>
    <dbReference type="NCBI Taxonomy" id="471853"/>
    <lineage>
        <taxon>Bacteria</taxon>
        <taxon>Bacillati</taxon>
        <taxon>Actinomycetota</taxon>
        <taxon>Actinomycetes</taxon>
        <taxon>Micrococcales</taxon>
        <taxon>Beutenbergiaceae</taxon>
        <taxon>Beutenbergia</taxon>
    </lineage>
</organism>
<dbReference type="InterPro" id="IPR039536">
    <property type="entry name" value="TetR_C_Proteobacteria"/>
</dbReference>
<dbReference type="HOGENOM" id="CLU_069356_27_0_11"/>
<dbReference type="PRINTS" id="PR00455">
    <property type="entry name" value="HTHTETR"/>
</dbReference>
<dbReference type="GO" id="GO:0000976">
    <property type="term" value="F:transcription cis-regulatory region binding"/>
    <property type="evidence" value="ECO:0007669"/>
    <property type="project" value="TreeGrafter"/>
</dbReference>
<gene>
    <name evidence="6" type="ordered locus">Bcav_2309</name>
</gene>
<proteinExistence type="predicted"/>
<dbReference type="AlphaFoldDB" id="C5BVV9"/>
<feature type="DNA-binding region" description="H-T-H motif" evidence="4">
    <location>
        <begin position="29"/>
        <end position="48"/>
    </location>
</feature>
<evidence type="ECO:0000313" key="7">
    <source>
        <dbReference type="Proteomes" id="UP000007962"/>
    </source>
</evidence>
<feature type="domain" description="HTH tetR-type" evidence="5">
    <location>
        <begin position="6"/>
        <end position="66"/>
    </location>
</feature>
<evidence type="ECO:0000256" key="3">
    <source>
        <dbReference type="ARBA" id="ARBA00023163"/>
    </source>
</evidence>
<dbReference type="InterPro" id="IPR036271">
    <property type="entry name" value="Tet_transcr_reg_TetR-rel_C_sf"/>
</dbReference>
<dbReference type="PROSITE" id="PS50977">
    <property type="entry name" value="HTH_TETR_2"/>
    <property type="match status" value="1"/>
</dbReference>
<evidence type="ECO:0000256" key="4">
    <source>
        <dbReference type="PROSITE-ProRule" id="PRU00335"/>
    </source>
</evidence>
<dbReference type="KEGG" id="bcv:Bcav_2309"/>
<dbReference type="InterPro" id="IPR001647">
    <property type="entry name" value="HTH_TetR"/>
</dbReference>
<dbReference type="SUPFAM" id="SSF46689">
    <property type="entry name" value="Homeodomain-like"/>
    <property type="match status" value="1"/>
</dbReference>
<dbReference type="Gene3D" id="1.10.357.10">
    <property type="entry name" value="Tetracycline Repressor, domain 2"/>
    <property type="match status" value="1"/>
</dbReference>
<dbReference type="InterPro" id="IPR009057">
    <property type="entry name" value="Homeodomain-like_sf"/>
</dbReference>
<evidence type="ECO:0000259" key="5">
    <source>
        <dbReference type="PROSITE" id="PS50977"/>
    </source>
</evidence>
<dbReference type="eggNOG" id="COG1309">
    <property type="taxonomic scope" value="Bacteria"/>
</dbReference>
<dbReference type="SUPFAM" id="SSF48498">
    <property type="entry name" value="Tetracyclin repressor-like, C-terminal domain"/>
    <property type="match status" value="1"/>
</dbReference>
<evidence type="ECO:0000256" key="2">
    <source>
        <dbReference type="ARBA" id="ARBA00023125"/>
    </source>
</evidence>